<name>A0A9N7UPJ6_PLEPL</name>
<organism evidence="1 2">
    <name type="scientific">Pleuronectes platessa</name>
    <name type="common">European plaice</name>
    <dbReference type="NCBI Taxonomy" id="8262"/>
    <lineage>
        <taxon>Eukaryota</taxon>
        <taxon>Metazoa</taxon>
        <taxon>Chordata</taxon>
        <taxon>Craniata</taxon>
        <taxon>Vertebrata</taxon>
        <taxon>Euteleostomi</taxon>
        <taxon>Actinopterygii</taxon>
        <taxon>Neopterygii</taxon>
        <taxon>Teleostei</taxon>
        <taxon>Neoteleostei</taxon>
        <taxon>Acanthomorphata</taxon>
        <taxon>Carangaria</taxon>
        <taxon>Pleuronectiformes</taxon>
        <taxon>Pleuronectoidei</taxon>
        <taxon>Pleuronectidae</taxon>
        <taxon>Pleuronectes</taxon>
    </lineage>
</organism>
<sequence length="125" mass="13431">MVVWMLLLHTTHSGQESGTTASLVLLSQLQPLSRSQSSTLTLFVPLVLRDGTSGLTSTSTVTVSVCPCLRGGARAGEKEKNQQVEGEWDSEREAVCLPQQSTLPSPWPQYCRPAGHPGLCCYTTG</sequence>
<evidence type="ECO:0000313" key="1">
    <source>
        <dbReference type="EMBL" id="CAB1433992.1"/>
    </source>
</evidence>
<accession>A0A9N7UPJ6</accession>
<protein>
    <submittedName>
        <fullName evidence="1">Uncharacterized protein</fullName>
    </submittedName>
</protein>
<dbReference type="AlphaFoldDB" id="A0A9N7UPJ6"/>
<dbReference type="Proteomes" id="UP001153269">
    <property type="component" value="Unassembled WGS sequence"/>
</dbReference>
<reference evidence="1" key="1">
    <citation type="submission" date="2020-03" db="EMBL/GenBank/DDBJ databases">
        <authorList>
            <person name="Weist P."/>
        </authorList>
    </citation>
    <scope>NUCLEOTIDE SEQUENCE</scope>
</reference>
<comment type="caution">
    <text evidence="1">The sequence shown here is derived from an EMBL/GenBank/DDBJ whole genome shotgun (WGS) entry which is preliminary data.</text>
</comment>
<dbReference type="EMBL" id="CADEAL010001617">
    <property type="protein sequence ID" value="CAB1433992.1"/>
    <property type="molecule type" value="Genomic_DNA"/>
</dbReference>
<proteinExistence type="predicted"/>
<evidence type="ECO:0000313" key="2">
    <source>
        <dbReference type="Proteomes" id="UP001153269"/>
    </source>
</evidence>
<keyword evidence="2" id="KW-1185">Reference proteome</keyword>
<gene>
    <name evidence="1" type="ORF">PLEPLA_LOCUS22084</name>
</gene>